<dbReference type="EMBL" id="KI278118">
    <property type="protein sequence ID" value="ESA19586.1"/>
    <property type="molecule type" value="Genomic_DNA"/>
</dbReference>
<proteinExistence type="predicted"/>
<accession>U9UVI6</accession>
<sequence>MEKHLKKLDYHEYQVYQVEAEKLFFFFHFFKSKSKQAFLCKLFRNARLESETITDSMRMTRIFNTLYILYIEAFSLHYVFNVTCCFKVRLDRASYRVQSFNKINSV</sequence>
<name>U9UVI6_RHIID</name>
<evidence type="ECO:0000313" key="1">
    <source>
        <dbReference type="EMBL" id="ESA19586.1"/>
    </source>
</evidence>
<gene>
    <name evidence="1" type="ORF">GLOINDRAFT_92807</name>
</gene>
<organism evidence="1">
    <name type="scientific">Rhizophagus irregularis (strain DAOM 181602 / DAOM 197198 / MUCL 43194)</name>
    <name type="common">Arbuscular mycorrhizal fungus</name>
    <name type="synonym">Glomus intraradices</name>
    <dbReference type="NCBI Taxonomy" id="747089"/>
    <lineage>
        <taxon>Eukaryota</taxon>
        <taxon>Fungi</taxon>
        <taxon>Fungi incertae sedis</taxon>
        <taxon>Mucoromycota</taxon>
        <taxon>Glomeromycotina</taxon>
        <taxon>Glomeromycetes</taxon>
        <taxon>Glomerales</taxon>
        <taxon>Glomeraceae</taxon>
        <taxon>Rhizophagus</taxon>
    </lineage>
</organism>
<dbReference type="HOGENOM" id="CLU_2224564_0_0_1"/>
<reference evidence="1" key="1">
    <citation type="submission" date="2013-07" db="EMBL/GenBank/DDBJ databases">
        <title>The genome of an arbuscular mycorrhizal fungus provides insights into the evolution of the oldest plant symbiosis.</title>
        <authorList>
            <consortium name="DOE Joint Genome Institute"/>
            <person name="Tisserant E."/>
            <person name="Malbreil M."/>
            <person name="Kuo A."/>
            <person name="Kohler A."/>
            <person name="Symeonidi A."/>
            <person name="Balestrini R."/>
            <person name="Charron P."/>
            <person name="Duensing N."/>
            <person name="Frei-dit-Frey N."/>
            <person name="Gianinazzi-Pearson V."/>
            <person name="Gilbert B."/>
            <person name="Handa Y."/>
            <person name="Hijri M."/>
            <person name="Kaul R."/>
            <person name="Kawaguchi M."/>
            <person name="Krajinski F."/>
            <person name="Lammers P."/>
            <person name="Lapierre D."/>
            <person name="Masclaux F.G."/>
            <person name="Murat C."/>
            <person name="Morin E."/>
            <person name="Ndikumana S."/>
            <person name="Pagni M."/>
            <person name="Petitpierre D."/>
            <person name="Requena N."/>
            <person name="Rosikiewicz P."/>
            <person name="Riley R."/>
            <person name="Saito K."/>
            <person name="San Clemente H."/>
            <person name="Shapiro H."/>
            <person name="van Tuinen D."/>
            <person name="Becard G."/>
            <person name="Bonfante P."/>
            <person name="Paszkowski U."/>
            <person name="Shachar-Hill Y."/>
            <person name="Young J.P."/>
            <person name="Sanders I.R."/>
            <person name="Henrissat B."/>
            <person name="Rensing S.A."/>
            <person name="Grigoriev I.V."/>
            <person name="Corradi N."/>
            <person name="Roux C."/>
            <person name="Martin F."/>
        </authorList>
    </citation>
    <scope>NUCLEOTIDE SEQUENCE</scope>
    <source>
        <strain evidence="1">DAOM 197198</strain>
    </source>
</reference>
<protein>
    <submittedName>
        <fullName evidence="1">Uncharacterized protein</fullName>
    </submittedName>
</protein>
<dbReference type="AlphaFoldDB" id="U9UVI6"/>